<dbReference type="EMBL" id="MAAX01000112">
    <property type="protein sequence ID" value="OUS14956.1"/>
    <property type="molecule type" value="Genomic_DNA"/>
</dbReference>
<evidence type="ECO:0000313" key="2">
    <source>
        <dbReference type="EMBL" id="OUS14956.1"/>
    </source>
</evidence>
<proteinExistence type="predicted"/>
<sequence length="639" mass="69063">MKNISNYIRISSLFLVTVGFLVSCERELSDDAVLATFSSTPEVFTDGPVGLGSDFYFPYADSKFTAFSVDNEEGYQSNASIRIDVPNSDDPLGAYAGGIFRVDGAGRDLTKYDALTFWAKASQGVSVGEIGFGEDFLENKYIATRTNISVGTNWTKYVIPIPDASKLTQERGLLRYAAGTQSTNGSGYTLWIDELRFEKLGTIAQPRPSIVNGQDVNLTSFIGVTSQVTDLIQTFNLGTGNDVDIIAAPNYFEFTSSNPSVATVDTSGLISINTSGTTTVTATLGGNDAAGSITVNSLGTFQLPPTPTRDPSNVISIFSDFYTNVPVDFYNGFWEPFQTTLSADFDVNGDNILNYTNFNFVGNQFANPTIDITDKSNLHLNMYIPGSIPANLDFLISVVDFGPDGADGGGDDTRQQIFFNGSDFVADSWVTLDVPITLANKSNIGLIIYENINGSPLSNFYLDNIYFYGEPTSPSTPAASPTDPAGNVISLFSDAYTDVPVDTFRTPWSSASTVLTNEVVSGDNIKKYASLGFAGIETLNNSVDASSMTHVRIDTWSANYTSFALKLVDLGADNTIGTADDSEHEVTITNPVTGQWVNHDIPLSDFTGLTNRSNLGQYIIVGQPTNANDVFIDNFYFRN</sequence>
<accession>A0A1Z8AX97</accession>
<dbReference type="InterPro" id="IPR003343">
    <property type="entry name" value="Big_2"/>
</dbReference>
<evidence type="ECO:0000259" key="1">
    <source>
        <dbReference type="Pfam" id="PF02368"/>
    </source>
</evidence>
<evidence type="ECO:0000313" key="3">
    <source>
        <dbReference type="Proteomes" id="UP000196102"/>
    </source>
</evidence>
<dbReference type="PROSITE" id="PS51257">
    <property type="entry name" value="PROKAR_LIPOPROTEIN"/>
    <property type="match status" value="1"/>
</dbReference>
<feature type="domain" description="BIG2" evidence="1">
    <location>
        <begin position="251"/>
        <end position="289"/>
    </location>
</feature>
<dbReference type="SUPFAM" id="SSF49785">
    <property type="entry name" value="Galactose-binding domain-like"/>
    <property type="match status" value="1"/>
</dbReference>
<gene>
    <name evidence="2" type="ORF">A9Q93_07210</name>
</gene>
<dbReference type="AlphaFoldDB" id="A0A1Z8AX97"/>
<dbReference type="Pfam" id="PF02368">
    <property type="entry name" value="Big_2"/>
    <property type="match status" value="1"/>
</dbReference>
<dbReference type="RefSeq" id="WP_303686737.1">
    <property type="nucleotide sequence ID" value="NZ_CAJXYO010000052.1"/>
</dbReference>
<organism evidence="2 3">
    <name type="scientific">Nonlabens dokdonensis</name>
    <dbReference type="NCBI Taxonomy" id="328515"/>
    <lineage>
        <taxon>Bacteria</taxon>
        <taxon>Pseudomonadati</taxon>
        <taxon>Bacteroidota</taxon>
        <taxon>Flavobacteriia</taxon>
        <taxon>Flavobacteriales</taxon>
        <taxon>Flavobacteriaceae</taxon>
        <taxon>Nonlabens</taxon>
    </lineage>
</organism>
<dbReference type="Gene3D" id="2.60.40.1080">
    <property type="match status" value="1"/>
</dbReference>
<comment type="caution">
    <text evidence="2">The sequence shown here is derived from an EMBL/GenBank/DDBJ whole genome shotgun (WGS) entry which is preliminary data.</text>
</comment>
<name>A0A1Z8AX97_9FLAO</name>
<reference evidence="3" key="1">
    <citation type="journal article" date="2017" name="Proc. Natl. Acad. Sci. U.S.A.">
        <title>Simulation of Deepwater Horizon oil plume reveals substrate specialization within a complex community of hydrocarbon-degraders.</title>
        <authorList>
            <person name="Hu P."/>
            <person name="Dubinsky E.A."/>
            <person name="Probst A.J."/>
            <person name="Wang J."/>
            <person name="Sieber C.M.K."/>
            <person name="Tom L.M."/>
            <person name="Gardinali P."/>
            <person name="Banfield J.F."/>
            <person name="Atlas R.M."/>
            <person name="Andersen G.L."/>
        </authorList>
    </citation>
    <scope>NUCLEOTIDE SEQUENCE [LARGE SCALE GENOMIC DNA]</scope>
</reference>
<dbReference type="InterPro" id="IPR008964">
    <property type="entry name" value="Invasin/intimin_cell_adhesion"/>
</dbReference>
<dbReference type="SUPFAM" id="SSF49373">
    <property type="entry name" value="Invasin/intimin cell-adhesion fragments"/>
    <property type="match status" value="1"/>
</dbReference>
<protein>
    <recommendedName>
        <fullName evidence="1">BIG2 domain-containing protein</fullName>
    </recommendedName>
</protein>
<dbReference type="Proteomes" id="UP000196102">
    <property type="component" value="Unassembled WGS sequence"/>
</dbReference>
<dbReference type="InterPro" id="IPR008979">
    <property type="entry name" value="Galactose-bd-like_sf"/>
</dbReference>
<dbReference type="Gene3D" id="2.60.120.430">
    <property type="entry name" value="Galactose-binding lectin"/>
    <property type="match status" value="2"/>
</dbReference>